<dbReference type="PROSITE" id="PS50110">
    <property type="entry name" value="RESPONSE_REGULATORY"/>
    <property type="match status" value="1"/>
</dbReference>
<evidence type="ECO:0000256" key="3">
    <source>
        <dbReference type="ARBA" id="ARBA00022679"/>
    </source>
</evidence>
<keyword evidence="3" id="KW-0808">Transferase</keyword>
<organism evidence="9 10">
    <name type="scientific">Plebeiibacterium sediminum</name>
    <dbReference type="NCBI Taxonomy" id="2992112"/>
    <lineage>
        <taxon>Bacteria</taxon>
        <taxon>Pseudomonadati</taxon>
        <taxon>Bacteroidota</taxon>
        <taxon>Bacteroidia</taxon>
        <taxon>Marinilabiliales</taxon>
        <taxon>Marinilabiliaceae</taxon>
        <taxon>Plebeiibacterium</taxon>
    </lineage>
</organism>
<name>A0AAE3SH21_9BACT</name>
<dbReference type="Pfam" id="PF00497">
    <property type="entry name" value="SBP_bac_3"/>
    <property type="match status" value="2"/>
</dbReference>
<comment type="catalytic activity">
    <reaction evidence="1">
        <text>ATP + protein L-histidine = ADP + protein N-phospho-L-histidine.</text>
        <dbReference type="EC" id="2.7.13.3"/>
    </reaction>
</comment>
<keyword evidence="5" id="KW-0597">Phosphoprotein</keyword>
<dbReference type="SMART" id="SM00448">
    <property type="entry name" value="REC"/>
    <property type="match status" value="1"/>
</dbReference>
<dbReference type="InterPro" id="IPR036890">
    <property type="entry name" value="HATPase_C_sf"/>
</dbReference>
<dbReference type="EMBL" id="JAPDPJ010000070">
    <property type="protein sequence ID" value="MCW3788896.1"/>
    <property type="molecule type" value="Genomic_DNA"/>
</dbReference>
<evidence type="ECO:0000256" key="4">
    <source>
        <dbReference type="ARBA" id="ARBA00022777"/>
    </source>
</evidence>
<dbReference type="CDD" id="cd13708">
    <property type="entry name" value="PBP2_BvgS_like_1"/>
    <property type="match status" value="1"/>
</dbReference>
<feature type="modified residue" description="4-aspartylphosphate" evidence="5">
    <location>
        <position position="870"/>
    </location>
</feature>
<reference evidence="9" key="1">
    <citation type="submission" date="2022-10" db="EMBL/GenBank/DDBJ databases">
        <authorList>
            <person name="Yu W.X."/>
        </authorList>
    </citation>
    <scope>NUCLEOTIDE SEQUENCE</scope>
    <source>
        <strain evidence="9">AAT</strain>
    </source>
</reference>
<gene>
    <name evidence="9" type="ORF">OM075_20675</name>
</gene>
<dbReference type="InterPro" id="IPR001789">
    <property type="entry name" value="Sig_transdc_resp-reg_receiver"/>
</dbReference>
<dbReference type="SUPFAM" id="SSF52172">
    <property type="entry name" value="CheY-like"/>
    <property type="match status" value="1"/>
</dbReference>
<dbReference type="InterPro" id="IPR011006">
    <property type="entry name" value="CheY-like_superfamily"/>
</dbReference>
<keyword evidence="6" id="KW-1133">Transmembrane helix</keyword>
<dbReference type="PROSITE" id="PS50109">
    <property type="entry name" value="HIS_KIN"/>
    <property type="match status" value="1"/>
</dbReference>
<comment type="caution">
    <text evidence="9">The sequence shown here is derived from an EMBL/GenBank/DDBJ whole genome shotgun (WGS) entry which is preliminary data.</text>
</comment>
<dbReference type="SUPFAM" id="SSF47384">
    <property type="entry name" value="Homodimeric domain of signal transducing histidine kinase"/>
    <property type="match status" value="1"/>
</dbReference>
<evidence type="ECO:0000256" key="5">
    <source>
        <dbReference type="PROSITE-ProRule" id="PRU00169"/>
    </source>
</evidence>
<proteinExistence type="predicted"/>
<keyword evidence="4" id="KW-0418">Kinase</keyword>
<dbReference type="SUPFAM" id="SSF55874">
    <property type="entry name" value="ATPase domain of HSP90 chaperone/DNA topoisomerase II/histidine kinase"/>
    <property type="match status" value="1"/>
</dbReference>
<dbReference type="InterPro" id="IPR036097">
    <property type="entry name" value="HisK_dim/P_sf"/>
</dbReference>
<evidence type="ECO:0000256" key="2">
    <source>
        <dbReference type="ARBA" id="ARBA00012438"/>
    </source>
</evidence>
<dbReference type="InterPro" id="IPR005467">
    <property type="entry name" value="His_kinase_dom"/>
</dbReference>
<evidence type="ECO:0000259" key="8">
    <source>
        <dbReference type="PROSITE" id="PS50110"/>
    </source>
</evidence>
<evidence type="ECO:0000259" key="7">
    <source>
        <dbReference type="PROSITE" id="PS50109"/>
    </source>
</evidence>
<dbReference type="AlphaFoldDB" id="A0AAE3SH21"/>
<feature type="domain" description="Response regulatory" evidence="8">
    <location>
        <begin position="821"/>
        <end position="935"/>
    </location>
</feature>
<dbReference type="CDD" id="cd01007">
    <property type="entry name" value="PBP2_BvgS_HisK_like"/>
    <property type="match status" value="1"/>
</dbReference>
<evidence type="ECO:0000256" key="1">
    <source>
        <dbReference type="ARBA" id="ARBA00000085"/>
    </source>
</evidence>
<dbReference type="PRINTS" id="PR00344">
    <property type="entry name" value="BCTRLSENSOR"/>
</dbReference>
<evidence type="ECO:0000256" key="6">
    <source>
        <dbReference type="SAM" id="Phobius"/>
    </source>
</evidence>
<dbReference type="Gene3D" id="3.40.50.2300">
    <property type="match status" value="1"/>
</dbReference>
<dbReference type="Pfam" id="PF00072">
    <property type="entry name" value="Response_reg"/>
    <property type="match status" value="1"/>
</dbReference>
<dbReference type="SMART" id="SM00387">
    <property type="entry name" value="HATPase_c"/>
    <property type="match status" value="1"/>
</dbReference>
<protein>
    <recommendedName>
        <fullName evidence="2">histidine kinase</fullName>
        <ecNumber evidence="2">2.7.13.3</ecNumber>
    </recommendedName>
</protein>
<dbReference type="RefSeq" id="WP_301192452.1">
    <property type="nucleotide sequence ID" value="NZ_JAPDPJ010000070.1"/>
</dbReference>
<dbReference type="Proteomes" id="UP001209229">
    <property type="component" value="Unassembled WGS sequence"/>
</dbReference>
<keyword evidence="10" id="KW-1185">Reference proteome</keyword>
<dbReference type="Gene3D" id="3.40.190.10">
    <property type="entry name" value="Periplasmic binding protein-like II"/>
    <property type="match status" value="4"/>
</dbReference>
<accession>A0AAE3SH21</accession>
<dbReference type="InterPro" id="IPR003594">
    <property type="entry name" value="HATPase_dom"/>
</dbReference>
<dbReference type="InterPro" id="IPR004358">
    <property type="entry name" value="Sig_transdc_His_kin-like_C"/>
</dbReference>
<keyword evidence="6" id="KW-0812">Transmembrane</keyword>
<dbReference type="GO" id="GO:0000155">
    <property type="term" value="F:phosphorelay sensor kinase activity"/>
    <property type="evidence" value="ECO:0007669"/>
    <property type="project" value="InterPro"/>
</dbReference>
<sequence>MNDYLCKKYIIEISIKQFINLISRHSYSVLIILSLFCFLQISNAQQGDIPSQDKMLLNSLTKEEKAFLESHPVIKVANQESWPPFDYIEDGIPKGYCIEHMQLLAAKLGLHIEYVSDYRWGNLFELFKKRKIDVMPILYKNPQREPYTLYTAPYFKTSMSLYSIEDNTSLNSIDDLKGGIKVGIHHEDASIPYIKNKFPDIEIVELPGSREIIKALASRKVDAVIENAYIFHYNVKQYQVYNLKLVDFIEPNQSEVNPSLHIGVRKDYPLLQSVLQKAMLTVTEEEKDMLREKWLGDITRIHKDLLLSEEEKEYLDQKESVKMCVDPNWMPFEQIDKNGQFKGISADIVQMISKIINKPIELVSTESWTQTLENLKNRQCDIIPLVGYSEKRSEFMNFTKPYIFETLVITTKNDEFFIQESSELKNRKIGVVEGYIYIQLLKQKHPSIDIVEVKSAKEGLERVQKGELFGFVDVLPTIAYTIQNNGMLDLKVAGRLEFGAQFCVASRDDEPLLNSIMQKALDQIKEEQIKSIVGKWVAIKVEQSFDYRKLIYISLFFISILFVIILKNRSIRKINKELERAYREKDKFFSIIAHDLNGPIGNIANILNSFEWEDIKGQLFNHLRISSQNTYELLLELLTWAQAQKNQLEIDPTNFNINQIIKKSISSLELSANKKEVELVLHNENDDVYVYADIPTINTVIRNLISNAIKFTSPGGTITLKAEMVNDEIKVSVIDTGVGMTKEMTSKLFKLGEDISSSGTMGERGTGLGLLLCKEFIDLNKGKIGVESQLGIGSTFWFTLSAGQENEEESLLDVIKEKQLEALVIEDNFLNLQSTTNELSHLGINNEIASTGIEGIEKGLDKKYDFILLDINLPRKNGIEVNREIRRKYPSSFIIALSSYDRAEIQDMDRSVVFDDYLKKPLKTEHLLNCLKRLK</sequence>
<dbReference type="Pfam" id="PF02518">
    <property type="entry name" value="HATPase_c"/>
    <property type="match status" value="1"/>
</dbReference>
<feature type="domain" description="Histidine kinase" evidence="7">
    <location>
        <begin position="591"/>
        <end position="804"/>
    </location>
</feature>
<dbReference type="SMART" id="SM00062">
    <property type="entry name" value="PBPb"/>
    <property type="match status" value="2"/>
</dbReference>
<dbReference type="EC" id="2.7.13.3" evidence="2"/>
<dbReference type="PANTHER" id="PTHR43047">
    <property type="entry name" value="TWO-COMPONENT HISTIDINE PROTEIN KINASE"/>
    <property type="match status" value="1"/>
</dbReference>
<keyword evidence="6" id="KW-0472">Membrane</keyword>
<evidence type="ECO:0000313" key="10">
    <source>
        <dbReference type="Proteomes" id="UP001209229"/>
    </source>
</evidence>
<feature type="transmembrane region" description="Helical" evidence="6">
    <location>
        <begin position="550"/>
        <end position="566"/>
    </location>
</feature>
<evidence type="ECO:0000313" key="9">
    <source>
        <dbReference type="EMBL" id="MCW3788896.1"/>
    </source>
</evidence>
<dbReference type="InterPro" id="IPR001638">
    <property type="entry name" value="Solute-binding_3/MltF_N"/>
</dbReference>
<dbReference type="SUPFAM" id="SSF53850">
    <property type="entry name" value="Periplasmic binding protein-like II"/>
    <property type="match status" value="2"/>
</dbReference>
<dbReference type="CDD" id="cd17546">
    <property type="entry name" value="REC_hyHK_CKI1_RcsC-like"/>
    <property type="match status" value="1"/>
</dbReference>
<dbReference type="Gene3D" id="3.30.565.10">
    <property type="entry name" value="Histidine kinase-like ATPase, C-terminal domain"/>
    <property type="match status" value="1"/>
</dbReference>